<dbReference type="Pfam" id="PF04893">
    <property type="entry name" value="Yip1"/>
    <property type="match status" value="1"/>
</dbReference>
<keyword evidence="3 6" id="KW-0812">Transmembrane</keyword>
<evidence type="ECO:0000256" key="5">
    <source>
        <dbReference type="ARBA" id="ARBA00023136"/>
    </source>
</evidence>
<organism evidence="9">
    <name type="scientific">Fibrocapsa japonica</name>
    <dbReference type="NCBI Taxonomy" id="94617"/>
    <lineage>
        <taxon>Eukaryota</taxon>
        <taxon>Sar</taxon>
        <taxon>Stramenopiles</taxon>
        <taxon>Ochrophyta</taxon>
        <taxon>Raphidophyceae</taxon>
        <taxon>Chattonellales</taxon>
        <taxon>Chattonellaceae</taxon>
        <taxon>Fibrocapsa</taxon>
    </lineage>
</organism>
<feature type="region of interest" description="Disordered" evidence="7">
    <location>
        <begin position="1"/>
        <end position="37"/>
    </location>
</feature>
<sequence length="300" mass="32975">MMNTENEFEGKDDKDFLKQLDEEYGTGEAQGPETVVVANTVPGAAAASSSNGPTIAPFVVQHQQPELSNIDIQPSATAAAAMDDDRESLLGKESPEPNMWCGCLSVRFYQKYVDVDTDDVVNRLKSSVLFCKPPQNFLELLGDRPDAYGPFWVATTLVFFMSVATNIFQWAHHTSDSIWEYDMNAVVSIASIIYAWLVFIPLLTYIACQQLGVSISFIQLFSVYGYSLFVYVPLALLCLIPNNLVIWLCLVAAGVVSSAFLFRALSPTILNGCKDHGVKIVSAVVSANLVLTLVMKFVLF</sequence>
<dbReference type="InterPro" id="IPR006977">
    <property type="entry name" value="Yip1_dom"/>
</dbReference>
<dbReference type="InterPro" id="IPR039765">
    <property type="entry name" value="Yip5/YIPF1/YIPF2"/>
</dbReference>
<feature type="transmembrane region" description="Helical" evidence="6">
    <location>
        <begin position="244"/>
        <end position="265"/>
    </location>
</feature>
<feature type="compositionally biased region" description="Basic and acidic residues" evidence="7">
    <location>
        <begin position="8"/>
        <end position="21"/>
    </location>
</feature>
<evidence type="ECO:0000256" key="2">
    <source>
        <dbReference type="ARBA" id="ARBA00010596"/>
    </source>
</evidence>
<feature type="transmembrane region" description="Helical" evidence="6">
    <location>
        <begin position="151"/>
        <end position="171"/>
    </location>
</feature>
<comment type="subcellular location">
    <subcellularLocation>
        <location evidence="6">Golgi apparatus membrane</location>
        <topology evidence="6">Multi-pass membrane protein</topology>
    </subcellularLocation>
    <subcellularLocation>
        <location evidence="1">Membrane</location>
        <topology evidence="1">Multi-pass membrane protein</topology>
    </subcellularLocation>
</comment>
<evidence type="ECO:0000256" key="3">
    <source>
        <dbReference type="ARBA" id="ARBA00022692"/>
    </source>
</evidence>
<proteinExistence type="inferred from homology"/>
<keyword evidence="5 6" id="KW-0472">Membrane</keyword>
<evidence type="ECO:0000256" key="4">
    <source>
        <dbReference type="ARBA" id="ARBA00022989"/>
    </source>
</evidence>
<name>A0A7S2UYF6_9STRA</name>
<evidence type="ECO:0000256" key="1">
    <source>
        <dbReference type="ARBA" id="ARBA00004141"/>
    </source>
</evidence>
<dbReference type="EMBL" id="HBHR01011361">
    <property type="protein sequence ID" value="CAD9862945.1"/>
    <property type="molecule type" value="Transcribed_RNA"/>
</dbReference>
<dbReference type="GO" id="GO:0031267">
    <property type="term" value="F:small GTPase binding"/>
    <property type="evidence" value="ECO:0007669"/>
    <property type="project" value="InterPro"/>
</dbReference>
<gene>
    <name evidence="9" type="ORF">FJAP1339_LOCUS5477</name>
</gene>
<reference evidence="9" key="1">
    <citation type="submission" date="2021-01" db="EMBL/GenBank/DDBJ databases">
        <authorList>
            <person name="Corre E."/>
            <person name="Pelletier E."/>
            <person name="Niang G."/>
            <person name="Scheremetjew M."/>
            <person name="Finn R."/>
            <person name="Kale V."/>
            <person name="Holt S."/>
            <person name="Cochrane G."/>
            <person name="Meng A."/>
            <person name="Brown T."/>
            <person name="Cohen L."/>
        </authorList>
    </citation>
    <scope>NUCLEOTIDE SEQUENCE</scope>
    <source>
        <strain evidence="9">CCMP1661</strain>
    </source>
</reference>
<dbReference type="PANTHER" id="PTHR12822:SF2">
    <property type="entry name" value="PROTEIN YIPF"/>
    <property type="match status" value="1"/>
</dbReference>
<dbReference type="GO" id="GO:0000139">
    <property type="term" value="C:Golgi membrane"/>
    <property type="evidence" value="ECO:0007669"/>
    <property type="project" value="UniProtKB-SubCell"/>
</dbReference>
<accession>A0A7S2UYF6</accession>
<keyword evidence="4 6" id="KW-1133">Transmembrane helix</keyword>
<protein>
    <recommendedName>
        <fullName evidence="6">Protein YIPF</fullName>
    </recommendedName>
</protein>
<feature type="domain" description="Yip1" evidence="8">
    <location>
        <begin position="131"/>
        <end position="287"/>
    </location>
</feature>
<feature type="transmembrane region" description="Helical" evidence="6">
    <location>
        <begin position="183"/>
        <end position="204"/>
    </location>
</feature>
<evidence type="ECO:0000256" key="6">
    <source>
        <dbReference type="RuleBase" id="RU361264"/>
    </source>
</evidence>
<comment type="similarity">
    <text evidence="2 6">Belongs to the YIP1 family.</text>
</comment>
<feature type="transmembrane region" description="Helical" evidence="6">
    <location>
        <begin position="277"/>
        <end position="299"/>
    </location>
</feature>
<dbReference type="PANTHER" id="PTHR12822">
    <property type="entry name" value="PROTEIN YIPF"/>
    <property type="match status" value="1"/>
</dbReference>
<feature type="transmembrane region" description="Helical" evidence="6">
    <location>
        <begin position="211"/>
        <end position="232"/>
    </location>
</feature>
<dbReference type="GO" id="GO:0016192">
    <property type="term" value="P:vesicle-mediated transport"/>
    <property type="evidence" value="ECO:0007669"/>
    <property type="project" value="InterPro"/>
</dbReference>
<evidence type="ECO:0000259" key="8">
    <source>
        <dbReference type="Pfam" id="PF04893"/>
    </source>
</evidence>
<evidence type="ECO:0000313" key="9">
    <source>
        <dbReference type="EMBL" id="CAD9862945.1"/>
    </source>
</evidence>
<evidence type="ECO:0000256" key="7">
    <source>
        <dbReference type="SAM" id="MobiDB-lite"/>
    </source>
</evidence>
<dbReference type="AlphaFoldDB" id="A0A7S2UYF6"/>